<dbReference type="InterPro" id="IPR016158">
    <property type="entry name" value="Cullin_homology"/>
</dbReference>
<dbReference type="Gene3D" id="3.30.230.130">
    <property type="entry name" value="Cullin, Chain C, Domain 2"/>
    <property type="match status" value="1"/>
</dbReference>
<evidence type="ECO:0000256" key="2">
    <source>
        <dbReference type="ARBA" id="ARBA00022499"/>
    </source>
</evidence>
<dbReference type="GO" id="GO:0031461">
    <property type="term" value="C:cullin-RING ubiquitin ligase complex"/>
    <property type="evidence" value="ECO:0007669"/>
    <property type="project" value="InterPro"/>
</dbReference>
<evidence type="ECO:0000313" key="8">
    <source>
        <dbReference type="Proteomes" id="UP001230188"/>
    </source>
</evidence>
<gene>
    <name evidence="7" type="ORF">CTAYLR_004460</name>
</gene>
<dbReference type="SUPFAM" id="SSF75632">
    <property type="entry name" value="Cullin homology domain"/>
    <property type="match status" value="1"/>
</dbReference>
<evidence type="ECO:0000313" key="7">
    <source>
        <dbReference type="EMBL" id="KAJ8601941.1"/>
    </source>
</evidence>
<proteinExistence type="inferred from homology"/>
<dbReference type="InterPro" id="IPR059120">
    <property type="entry name" value="Cullin-like_AB"/>
</dbReference>
<feature type="domain" description="Cullin family profile" evidence="6">
    <location>
        <begin position="255"/>
        <end position="465"/>
    </location>
</feature>
<dbReference type="PROSITE" id="PS01256">
    <property type="entry name" value="CULLIN_1"/>
    <property type="match status" value="1"/>
</dbReference>
<dbReference type="FunFam" id="1.20.1310.10:FF:000001">
    <property type="entry name" value="Cullin 3"/>
    <property type="match status" value="1"/>
</dbReference>
<evidence type="ECO:0000256" key="1">
    <source>
        <dbReference type="ARBA" id="ARBA00006019"/>
    </source>
</evidence>
<dbReference type="SUPFAM" id="SSF74788">
    <property type="entry name" value="Cullin repeat-like"/>
    <property type="match status" value="1"/>
</dbReference>
<dbReference type="SMART" id="SM00182">
    <property type="entry name" value="CULLIN"/>
    <property type="match status" value="1"/>
</dbReference>
<evidence type="ECO:0000259" key="6">
    <source>
        <dbReference type="PROSITE" id="PS50069"/>
    </source>
</evidence>
<dbReference type="InterPro" id="IPR036388">
    <property type="entry name" value="WH-like_DNA-bd_sf"/>
</dbReference>
<sequence length="625" mass="72008">MEMIKDILMYMDRTYVTQQRKLPVYDLGLVEFRDAIRDESKSRLQTLLLEAVASERTASRIVDRASMKTALHMLAQLGAVDSTPMYEDDFESPFLDESRAFYQREALENLKLPCPEYVRKVEARLCEEQEREYLHPSSRPKILRLTERELVEAHSKHLIDGFCALLKDNDVAELRRMRNLFSRCASTMESLRDAFYDHVRREGEELLNQEHEPVKPLLAMRDKYHNVVNDAFQAETAAQKKLKDAFEGFINRDSTCAQALVVFIDELMRSGFKTVAEADVEAQLERIIVIFRYIQDKDVFENVYKLYLSKRLLSSRSVSHEYEKQMLAKFKSECGYQFTTKLEGMFADVRFSKDVMDKYAQKDHPELDVTMLTQGFWPLSLTSSRCVLPAIVEDQCVAPFEAFYLRLHSGRKLAWQTSCGTAEVARLGANSKHELTVTTHMMCVLMLFNDRRTLSLKEMAAMTKIQPTNELKRHVVSLCTPKHRVLLKKSKGKGVADDDEFRVNPDFTSKLKRVKIPLVAAKESSSSSAQAAASASSPGRAGSGIAEIPRAVEEDRRHLVEANIVRIMKARKKLQHNDLIAEVTRQLTHRFFPQPQFIKKCIESLLDREYIERDNHDSRTYNYLA</sequence>
<keyword evidence="3" id="KW-0832">Ubl conjugation</keyword>
<protein>
    <recommendedName>
        <fullName evidence="6">Cullin family profile domain-containing protein</fullName>
    </recommendedName>
</protein>
<keyword evidence="2" id="KW-1017">Isopeptide bond</keyword>
<dbReference type="InterPro" id="IPR019559">
    <property type="entry name" value="Cullin_neddylation_domain"/>
</dbReference>
<name>A0AAD7UBL7_9STRA</name>
<dbReference type="SMART" id="SM00884">
    <property type="entry name" value="Cullin_Nedd8"/>
    <property type="match status" value="1"/>
</dbReference>
<evidence type="ECO:0000256" key="4">
    <source>
        <dbReference type="PROSITE-ProRule" id="PRU00330"/>
    </source>
</evidence>
<dbReference type="InterPro" id="IPR036390">
    <property type="entry name" value="WH_DNA-bd_sf"/>
</dbReference>
<dbReference type="Proteomes" id="UP001230188">
    <property type="component" value="Unassembled WGS sequence"/>
</dbReference>
<dbReference type="Pfam" id="PF00888">
    <property type="entry name" value="Cullin"/>
    <property type="match status" value="1"/>
</dbReference>
<dbReference type="InterPro" id="IPR045093">
    <property type="entry name" value="Cullin"/>
</dbReference>
<accession>A0AAD7UBL7</accession>
<dbReference type="InterPro" id="IPR001373">
    <property type="entry name" value="Cullin_N"/>
</dbReference>
<evidence type="ECO:0000256" key="3">
    <source>
        <dbReference type="ARBA" id="ARBA00022843"/>
    </source>
</evidence>
<dbReference type="GO" id="GO:0006511">
    <property type="term" value="P:ubiquitin-dependent protein catabolic process"/>
    <property type="evidence" value="ECO:0007669"/>
    <property type="project" value="InterPro"/>
</dbReference>
<dbReference type="AlphaFoldDB" id="A0AAD7UBL7"/>
<dbReference type="InterPro" id="IPR016159">
    <property type="entry name" value="Cullin_repeat-like_dom_sf"/>
</dbReference>
<dbReference type="PANTHER" id="PTHR11932">
    <property type="entry name" value="CULLIN"/>
    <property type="match status" value="1"/>
</dbReference>
<dbReference type="GO" id="GO:0031625">
    <property type="term" value="F:ubiquitin protein ligase binding"/>
    <property type="evidence" value="ECO:0007669"/>
    <property type="project" value="InterPro"/>
</dbReference>
<dbReference type="EMBL" id="JAQMWT010000393">
    <property type="protein sequence ID" value="KAJ8601941.1"/>
    <property type="molecule type" value="Genomic_DNA"/>
</dbReference>
<dbReference type="Pfam" id="PF26557">
    <property type="entry name" value="Cullin_AB"/>
    <property type="match status" value="1"/>
</dbReference>
<dbReference type="FunFam" id="1.20.1310.10:FF:000002">
    <property type="entry name" value="cullin-3 isoform X1"/>
    <property type="match status" value="1"/>
</dbReference>
<dbReference type="Pfam" id="PF10557">
    <property type="entry name" value="Cullin_Nedd8"/>
    <property type="match status" value="1"/>
</dbReference>
<dbReference type="InterPro" id="IPR036317">
    <property type="entry name" value="Cullin_homology_sf"/>
</dbReference>
<dbReference type="PROSITE" id="PS50069">
    <property type="entry name" value="CULLIN_2"/>
    <property type="match status" value="1"/>
</dbReference>
<dbReference type="InterPro" id="IPR016157">
    <property type="entry name" value="Cullin_CS"/>
</dbReference>
<organism evidence="7 8">
    <name type="scientific">Chrysophaeum taylorii</name>
    <dbReference type="NCBI Taxonomy" id="2483200"/>
    <lineage>
        <taxon>Eukaryota</taxon>
        <taxon>Sar</taxon>
        <taxon>Stramenopiles</taxon>
        <taxon>Ochrophyta</taxon>
        <taxon>Pelagophyceae</taxon>
        <taxon>Pelagomonadales</taxon>
        <taxon>Pelagomonadaceae</taxon>
        <taxon>Chrysophaeum</taxon>
    </lineage>
</organism>
<dbReference type="SUPFAM" id="SSF46785">
    <property type="entry name" value="Winged helix' DNA-binding domain"/>
    <property type="match status" value="1"/>
</dbReference>
<comment type="similarity">
    <text evidence="1 4 5">Belongs to the cullin family.</text>
</comment>
<dbReference type="Gene3D" id="1.10.10.10">
    <property type="entry name" value="Winged helix-like DNA-binding domain superfamily/Winged helix DNA-binding domain"/>
    <property type="match status" value="1"/>
</dbReference>
<comment type="caution">
    <text evidence="7">The sequence shown here is derived from an EMBL/GenBank/DDBJ whole genome shotgun (WGS) entry which is preliminary data.</text>
</comment>
<reference evidence="7" key="1">
    <citation type="submission" date="2023-01" db="EMBL/GenBank/DDBJ databases">
        <title>Metagenome sequencing of chrysophaentin producing Chrysophaeum taylorii.</title>
        <authorList>
            <person name="Davison J."/>
            <person name="Bewley C."/>
        </authorList>
    </citation>
    <scope>NUCLEOTIDE SEQUENCE</scope>
    <source>
        <strain evidence="7">NIES-1699</strain>
    </source>
</reference>
<dbReference type="FunFam" id="1.10.10.10:FF:000014">
    <property type="entry name" value="Cullin 1"/>
    <property type="match status" value="1"/>
</dbReference>
<keyword evidence="8" id="KW-1185">Reference proteome</keyword>
<evidence type="ECO:0000256" key="5">
    <source>
        <dbReference type="RuleBase" id="RU003829"/>
    </source>
</evidence>
<dbReference type="Gene3D" id="1.20.1310.10">
    <property type="entry name" value="Cullin Repeats"/>
    <property type="match status" value="4"/>
</dbReference>